<evidence type="ECO:0000313" key="2">
    <source>
        <dbReference type="Proteomes" id="UP000838756"/>
    </source>
</evidence>
<name>A0A8S4RCQ9_9NEOP</name>
<organism evidence="1 2">
    <name type="scientific">Pararge aegeria aegeria</name>
    <dbReference type="NCBI Taxonomy" id="348720"/>
    <lineage>
        <taxon>Eukaryota</taxon>
        <taxon>Metazoa</taxon>
        <taxon>Ecdysozoa</taxon>
        <taxon>Arthropoda</taxon>
        <taxon>Hexapoda</taxon>
        <taxon>Insecta</taxon>
        <taxon>Pterygota</taxon>
        <taxon>Neoptera</taxon>
        <taxon>Endopterygota</taxon>
        <taxon>Lepidoptera</taxon>
        <taxon>Glossata</taxon>
        <taxon>Ditrysia</taxon>
        <taxon>Papilionoidea</taxon>
        <taxon>Nymphalidae</taxon>
        <taxon>Satyrinae</taxon>
        <taxon>Satyrini</taxon>
        <taxon>Parargina</taxon>
        <taxon>Pararge</taxon>
    </lineage>
</organism>
<keyword evidence="2" id="KW-1185">Reference proteome</keyword>
<sequence>MARTHPRKIQHTNTFSQPVVDRAAVVRRAERRESETTERRLAQGWLTTELNAVKPRRAPCACPTIRLLSAKETATTERDGIDAVLVGARLPRKCLFTLALKAFKLYESENTKAGRAFQTLAVRIGNVDEKRFERIACMSTT</sequence>
<dbReference type="Proteomes" id="UP000838756">
    <property type="component" value="Unassembled WGS sequence"/>
</dbReference>
<dbReference type="EMBL" id="CAKXAJ010025059">
    <property type="protein sequence ID" value="CAH2234395.1"/>
    <property type="molecule type" value="Genomic_DNA"/>
</dbReference>
<gene>
    <name evidence="1" type="primary">jg21200</name>
    <name evidence="1" type="ORF">PAEG_LOCUS12232</name>
</gene>
<protein>
    <submittedName>
        <fullName evidence="1">Jg21200 protein</fullName>
    </submittedName>
</protein>
<reference evidence="1" key="1">
    <citation type="submission" date="2022-03" db="EMBL/GenBank/DDBJ databases">
        <authorList>
            <person name="Lindestad O."/>
        </authorList>
    </citation>
    <scope>NUCLEOTIDE SEQUENCE</scope>
</reference>
<comment type="caution">
    <text evidence="1">The sequence shown here is derived from an EMBL/GenBank/DDBJ whole genome shotgun (WGS) entry which is preliminary data.</text>
</comment>
<dbReference type="AlphaFoldDB" id="A0A8S4RCQ9"/>
<evidence type="ECO:0000313" key="1">
    <source>
        <dbReference type="EMBL" id="CAH2234395.1"/>
    </source>
</evidence>
<accession>A0A8S4RCQ9</accession>
<proteinExistence type="predicted"/>